<dbReference type="EMBL" id="UYSL01002209">
    <property type="protein sequence ID" value="VDL65714.1"/>
    <property type="molecule type" value="Genomic_DNA"/>
</dbReference>
<protein>
    <submittedName>
        <fullName evidence="3">PUM-HD domain-containing protein</fullName>
    </submittedName>
</protein>
<name>A0A0N4XHX2_NIPBR</name>
<proteinExistence type="predicted"/>
<sequence>MSLSRPQEDDSVTRCVNSMFHVVSGYGLARRLNRQLYFLIKHDDEGTKFENYLDRIVEAFPRLVDSNVLGYVCANKR</sequence>
<evidence type="ECO:0000313" key="2">
    <source>
        <dbReference type="Proteomes" id="UP000271162"/>
    </source>
</evidence>
<dbReference type="AlphaFoldDB" id="A0A0N4XHX2"/>
<reference evidence="3" key="1">
    <citation type="submission" date="2017-02" db="UniProtKB">
        <authorList>
            <consortium name="WormBaseParasite"/>
        </authorList>
    </citation>
    <scope>IDENTIFICATION</scope>
</reference>
<reference evidence="1 2" key="2">
    <citation type="submission" date="2018-11" db="EMBL/GenBank/DDBJ databases">
        <authorList>
            <consortium name="Pathogen Informatics"/>
        </authorList>
    </citation>
    <scope>NUCLEOTIDE SEQUENCE [LARGE SCALE GENOMIC DNA]</scope>
</reference>
<dbReference type="WBParaSite" id="NBR_0000212401-mRNA-1">
    <property type="protein sequence ID" value="NBR_0000212401-mRNA-1"/>
    <property type="gene ID" value="NBR_0000212401"/>
</dbReference>
<organism evidence="3">
    <name type="scientific">Nippostrongylus brasiliensis</name>
    <name type="common">Rat hookworm</name>
    <dbReference type="NCBI Taxonomy" id="27835"/>
    <lineage>
        <taxon>Eukaryota</taxon>
        <taxon>Metazoa</taxon>
        <taxon>Ecdysozoa</taxon>
        <taxon>Nematoda</taxon>
        <taxon>Chromadorea</taxon>
        <taxon>Rhabditida</taxon>
        <taxon>Rhabditina</taxon>
        <taxon>Rhabditomorpha</taxon>
        <taxon>Strongyloidea</taxon>
        <taxon>Heligmosomidae</taxon>
        <taxon>Nippostrongylus</taxon>
    </lineage>
</organism>
<keyword evidence="2" id="KW-1185">Reference proteome</keyword>
<accession>A0A0N4XHX2</accession>
<evidence type="ECO:0000313" key="1">
    <source>
        <dbReference type="EMBL" id="VDL65714.1"/>
    </source>
</evidence>
<gene>
    <name evidence="1" type="ORF">NBR_LOCUS2125</name>
</gene>
<evidence type="ECO:0000313" key="3">
    <source>
        <dbReference type="WBParaSite" id="NBR_0000212401-mRNA-1"/>
    </source>
</evidence>
<dbReference type="Proteomes" id="UP000271162">
    <property type="component" value="Unassembled WGS sequence"/>
</dbReference>